<reference evidence="1 2" key="1">
    <citation type="journal article" date="2018" name="Sci. Data">
        <title>The draft genome sequence of cork oak.</title>
        <authorList>
            <person name="Ramos A.M."/>
            <person name="Usie A."/>
            <person name="Barbosa P."/>
            <person name="Barros P.M."/>
            <person name="Capote T."/>
            <person name="Chaves I."/>
            <person name="Simoes F."/>
            <person name="Abreu I."/>
            <person name="Carrasquinho I."/>
            <person name="Faro C."/>
            <person name="Guimaraes J.B."/>
            <person name="Mendonca D."/>
            <person name="Nobrega F."/>
            <person name="Rodrigues L."/>
            <person name="Saibo N.J.M."/>
            <person name="Varela M.C."/>
            <person name="Egas C."/>
            <person name="Matos J."/>
            <person name="Miguel C.M."/>
            <person name="Oliveira M.M."/>
            <person name="Ricardo C.P."/>
            <person name="Goncalves S."/>
        </authorList>
    </citation>
    <scope>NUCLEOTIDE SEQUENCE [LARGE SCALE GENOMIC DNA]</scope>
    <source>
        <strain evidence="2">cv. HL8</strain>
    </source>
</reference>
<gene>
    <name evidence="1" type="ORF">CFP56_031059</name>
</gene>
<comment type="caution">
    <text evidence="1">The sequence shown here is derived from an EMBL/GenBank/DDBJ whole genome shotgun (WGS) entry which is preliminary data.</text>
</comment>
<dbReference type="EMBL" id="PKMF04000052">
    <property type="protein sequence ID" value="KAK7854732.1"/>
    <property type="molecule type" value="Genomic_DNA"/>
</dbReference>
<dbReference type="PANTHER" id="PTHR32387:SF0">
    <property type="entry name" value="PROTEIN NO VEIN"/>
    <property type="match status" value="1"/>
</dbReference>
<keyword evidence="2" id="KW-1185">Reference proteome</keyword>
<dbReference type="GO" id="GO:0009793">
    <property type="term" value="P:embryo development ending in seed dormancy"/>
    <property type="evidence" value="ECO:0007669"/>
    <property type="project" value="TreeGrafter"/>
</dbReference>
<dbReference type="GO" id="GO:0005634">
    <property type="term" value="C:nucleus"/>
    <property type="evidence" value="ECO:0007669"/>
    <property type="project" value="TreeGrafter"/>
</dbReference>
<evidence type="ECO:0000313" key="1">
    <source>
        <dbReference type="EMBL" id="KAK7854732.1"/>
    </source>
</evidence>
<dbReference type="PANTHER" id="PTHR32387">
    <property type="entry name" value="WU:FJ29H11"/>
    <property type="match status" value="1"/>
</dbReference>
<accession>A0AAW0LT02</accession>
<protein>
    <submittedName>
        <fullName evidence="1">Uncharacterized protein</fullName>
    </submittedName>
</protein>
<sequence>MRSSSSFPHCCINVQVVTREAIYDGLVDSSFKASLVGWALPYAQRYFCSVHPDKYVKLKQSGFDLLNRLQVVAVEKLYYRNVIKSCGDSCASKKRIECCCLLQVCDEILWVRGGGTPPPLYPIYLERNEK</sequence>
<proteinExistence type="predicted"/>
<dbReference type="Proteomes" id="UP000237347">
    <property type="component" value="Unassembled WGS sequence"/>
</dbReference>
<evidence type="ECO:0000313" key="2">
    <source>
        <dbReference type="Proteomes" id="UP000237347"/>
    </source>
</evidence>
<dbReference type="GO" id="GO:0048364">
    <property type="term" value="P:root development"/>
    <property type="evidence" value="ECO:0007669"/>
    <property type="project" value="TreeGrafter"/>
</dbReference>
<organism evidence="1 2">
    <name type="scientific">Quercus suber</name>
    <name type="common">Cork oak</name>
    <dbReference type="NCBI Taxonomy" id="58331"/>
    <lineage>
        <taxon>Eukaryota</taxon>
        <taxon>Viridiplantae</taxon>
        <taxon>Streptophyta</taxon>
        <taxon>Embryophyta</taxon>
        <taxon>Tracheophyta</taxon>
        <taxon>Spermatophyta</taxon>
        <taxon>Magnoliopsida</taxon>
        <taxon>eudicotyledons</taxon>
        <taxon>Gunneridae</taxon>
        <taxon>Pentapetalae</taxon>
        <taxon>rosids</taxon>
        <taxon>fabids</taxon>
        <taxon>Fagales</taxon>
        <taxon>Fagaceae</taxon>
        <taxon>Quercus</taxon>
    </lineage>
</organism>
<name>A0AAW0LT02_QUESU</name>
<dbReference type="InterPro" id="IPR052957">
    <property type="entry name" value="Auxin_embryo_med"/>
</dbReference>
<dbReference type="GO" id="GO:0010305">
    <property type="term" value="P:leaf vascular tissue pattern formation"/>
    <property type="evidence" value="ECO:0007669"/>
    <property type="project" value="TreeGrafter"/>
</dbReference>
<dbReference type="AlphaFoldDB" id="A0AAW0LT02"/>